<gene>
    <name evidence="14" type="ORF">BBI08_13405</name>
</gene>
<evidence type="ECO:0000256" key="4">
    <source>
        <dbReference type="ARBA" id="ARBA00022503"/>
    </source>
</evidence>
<evidence type="ECO:0000256" key="7">
    <source>
        <dbReference type="ARBA" id="ARBA00023211"/>
    </source>
</evidence>
<keyword evidence="15" id="KW-1185">Reference proteome</keyword>
<dbReference type="STRING" id="1215089.BBI08_13405"/>
<dbReference type="InterPro" id="IPR014033">
    <property type="entry name" value="Arginase"/>
</dbReference>
<feature type="binding site" evidence="10">
    <location>
        <position position="125"/>
    </location>
    <ligand>
        <name>Mn(2+)</name>
        <dbReference type="ChEBI" id="CHEBI:29035"/>
        <label>1</label>
    </ligand>
</feature>
<comment type="similarity">
    <text evidence="11 12">Belongs to the arginase family.</text>
</comment>
<reference evidence="15" key="2">
    <citation type="submission" date="2016-10" db="EMBL/GenBank/DDBJ databases">
        <authorList>
            <person name="See-Too W.S."/>
        </authorList>
    </citation>
    <scope>NUCLEOTIDE SEQUENCE [LARGE SCALE GENOMIC DNA]</scope>
    <source>
        <strain evidence="15">DSM 24743</strain>
    </source>
</reference>
<evidence type="ECO:0000256" key="8">
    <source>
        <dbReference type="ARBA" id="ARBA00047391"/>
    </source>
</evidence>
<dbReference type="Proteomes" id="UP000092687">
    <property type="component" value="Chromosome"/>
</dbReference>
<dbReference type="PANTHER" id="PTHR43782:SF3">
    <property type="entry name" value="ARGINASE"/>
    <property type="match status" value="1"/>
</dbReference>
<dbReference type="PRINTS" id="PR00116">
    <property type="entry name" value="ARGINASE"/>
</dbReference>
<dbReference type="NCBIfam" id="TIGR01229">
    <property type="entry name" value="rocF_arginase"/>
    <property type="match status" value="1"/>
</dbReference>
<keyword evidence="5 10" id="KW-0479">Metal-binding</keyword>
<reference evidence="15" key="1">
    <citation type="submission" date="2016-07" db="EMBL/GenBank/DDBJ databases">
        <authorList>
            <person name="See-Too W.S."/>
        </authorList>
    </citation>
    <scope>NUCLEOTIDE SEQUENCE [LARGE SCALE GENOMIC DNA]</scope>
    <source>
        <strain evidence="15">DSM 24743</strain>
    </source>
</reference>
<feature type="binding site" evidence="10">
    <location>
        <position position="100"/>
    </location>
    <ligand>
        <name>Mn(2+)</name>
        <dbReference type="ChEBI" id="CHEBI:29035"/>
        <label>1</label>
    </ligand>
</feature>
<dbReference type="GO" id="GO:0005737">
    <property type="term" value="C:cytoplasm"/>
    <property type="evidence" value="ECO:0007669"/>
    <property type="project" value="TreeGrafter"/>
</dbReference>
<evidence type="ECO:0000256" key="2">
    <source>
        <dbReference type="ARBA" id="ARBA00012168"/>
    </source>
</evidence>
<dbReference type="OrthoDB" id="9789727at2"/>
<sequence length="302" mass="32706">MNKLNISIIGVPMDHGQNRRGVDMGPSAIRYAGVVDRIEELGHHVTDEGDIQIGQTDGSVDTETNLRNLKAITEATEALGDKVFNVAEAGNFPLVLGGDHSIAIGTLAGISERHENLGVIWYDAHADMNTSDTSPSGNIHGMPLAASFGHGHEKLTNIRGYSPKVKPENIVIIGARSVDPGERELIKEHGIRVYSMHEIDKMGMHAVIEDSIRYLKEERNTDAVHLSLDLDGIDPMYTPGVGTPVPGGISYRESHLAMEMLYDANIITSAEFVEVNPILDEKNKTADVAVALIGSLFGEKLL</sequence>
<feature type="binding site" evidence="10">
    <location>
        <position position="231"/>
    </location>
    <ligand>
        <name>Mn(2+)</name>
        <dbReference type="ChEBI" id="CHEBI:29035"/>
        <label>1</label>
    </ligand>
</feature>
<evidence type="ECO:0000256" key="10">
    <source>
        <dbReference type="PIRSR" id="PIRSR036979-1"/>
    </source>
</evidence>
<feature type="binding site" evidence="10">
    <location>
        <position position="123"/>
    </location>
    <ligand>
        <name>Mn(2+)</name>
        <dbReference type="ChEBI" id="CHEBI:29035"/>
        <label>1</label>
    </ligand>
</feature>
<dbReference type="Pfam" id="PF00491">
    <property type="entry name" value="Arginase"/>
    <property type="match status" value="1"/>
</dbReference>
<dbReference type="PROSITE" id="PS01053">
    <property type="entry name" value="ARGINASE_1"/>
    <property type="match status" value="1"/>
</dbReference>
<dbReference type="KEGG" id="phc:BBI08_13405"/>
<dbReference type="EC" id="3.5.3.1" evidence="2 9"/>
<comment type="cofactor">
    <cofactor evidence="10 13">
        <name>Mn(2+)</name>
        <dbReference type="ChEBI" id="CHEBI:29035"/>
    </cofactor>
    <text evidence="10 13">Binds 2 manganese ions per subunit.</text>
</comment>
<evidence type="ECO:0000313" key="15">
    <source>
        <dbReference type="Proteomes" id="UP000092687"/>
    </source>
</evidence>
<evidence type="ECO:0000256" key="11">
    <source>
        <dbReference type="PROSITE-ProRule" id="PRU00742"/>
    </source>
</evidence>
<dbReference type="FunFam" id="3.40.800.10:FF:000005">
    <property type="entry name" value="Arginase"/>
    <property type="match status" value="1"/>
</dbReference>
<protein>
    <recommendedName>
        <fullName evidence="3 9">Arginase</fullName>
        <ecNumber evidence="2 9">3.5.3.1</ecNumber>
    </recommendedName>
</protein>
<keyword evidence="6 12" id="KW-0378">Hydrolase</keyword>
<name>A0A1C7DUA6_9BACL</name>
<dbReference type="Gene3D" id="3.40.800.10">
    <property type="entry name" value="Ureohydrolase domain"/>
    <property type="match status" value="1"/>
</dbReference>
<dbReference type="PROSITE" id="PS51409">
    <property type="entry name" value="ARGINASE_2"/>
    <property type="match status" value="1"/>
</dbReference>
<dbReference type="GO" id="GO:0006525">
    <property type="term" value="P:arginine metabolic process"/>
    <property type="evidence" value="ECO:0007669"/>
    <property type="project" value="UniProtKB-KW"/>
</dbReference>
<dbReference type="InterPro" id="IPR023696">
    <property type="entry name" value="Ureohydrolase_dom_sf"/>
</dbReference>
<comment type="pathway">
    <text evidence="1">Nitrogen metabolism; urea cycle; L-ornithine and urea from L-arginine: step 1/1.</text>
</comment>
<keyword evidence="7 10" id="KW-0464">Manganese</keyword>
<evidence type="ECO:0000256" key="9">
    <source>
        <dbReference type="NCBIfam" id="TIGR01229"/>
    </source>
</evidence>
<accession>A0A1C7DUA6</accession>
<dbReference type="UniPathway" id="UPA00158">
    <property type="reaction ID" value="UER00270"/>
</dbReference>
<proteinExistence type="inferred from homology"/>
<evidence type="ECO:0000256" key="13">
    <source>
        <dbReference type="RuleBase" id="RU361159"/>
    </source>
</evidence>
<evidence type="ECO:0000256" key="3">
    <source>
        <dbReference type="ARBA" id="ARBA00018123"/>
    </source>
</evidence>
<dbReference type="GO" id="GO:0030145">
    <property type="term" value="F:manganese ion binding"/>
    <property type="evidence" value="ECO:0007669"/>
    <property type="project" value="TreeGrafter"/>
</dbReference>
<dbReference type="AlphaFoldDB" id="A0A1C7DUA6"/>
<dbReference type="InterPro" id="IPR006035">
    <property type="entry name" value="Ureohydrolase"/>
</dbReference>
<dbReference type="RefSeq" id="WP_008499190.1">
    <property type="nucleotide sequence ID" value="NZ_CP016537.2"/>
</dbReference>
<dbReference type="PANTHER" id="PTHR43782">
    <property type="entry name" value="ARGINASE"/>
    <property type="match status" value="1"/>
</dbReference>
<evidence type="ECO:0000256" key="12">
    <source>
        <dbReference type="RuleBase" id="RU003684"/>
    </source>
</evidence>
<feature type="binding site" evidence="10">
    <location>
        <position position="229"/>
    </location>
    <ligand>
        <name>Mn(2+)</name>
        <dbReference type="ChEBI" id="CHEBI:29035"/>
        <label>1</label>
    </ligand>
</feature>
<keyword evidence="4 13" id="KW-0056">Arginine metabolism</keyword>
<comment type="catalytic activity">
    <reaction evidence="8 13">
        <text>L-arginine + H2O = urea + L-ornithine</text>
        <dbReference type="Rhea" id="RHEA:20569"/>
        <dbReference type="ChEBI" id="CHEBI:15377"/>
        <dbReference type="ChEBI" id="CHEBI:16199"/>
        <dbReference type="ChEBI" id="CHEBI:32682"/>
        <dbReference type="ChEBI" id="CHEBI:46911"/>
        <dbReference type="EC" id="3.5.3.1"/>
    </reaction>
</comment>
<evidence type="ECO:0000313" key="14">
    <source>
        <dbReference type="EMBL" id="ANU14783.1"/>
    </source>
</evidence>
<evidence type="ECO:0000256" key="6">
    <source>
        <dbReference type="ARBA" id="ARBA00022801"/>
    </source>
</evidence>
<dbReference type="GO" id="GO:0004053">
    <property type="term" value="F:arginase activity"/>
    <property type="evidence" value="ECO:0007669"/>
    <property type="project" value="UniProtKB-UniRule"/>
</dbReference>
<dbReference type="PIRSF" id="PIRSF036979">
    <property type="entry name" value="Arginase"/>
    <property type="match status" value="1"/>
</dbReference>
<organism evidence="14 15">
    <name type="scientific">Planococcus halocryophilus</name>
    <dbReference type="NCBI Taxonomy" id="1215089"/>
    <lineage>
        <taxon>Bacteria</taxon>
        <taxon>Bacillati</taxon>
        <taxon>Bacillota</taxon>
        <taxon>Bacilli</taxon>
        <taxon>Bacillales</taxon>
        <taxon>Caryophanaceae</taxon>
        <taxon>Planococcus</taxon>
    </lineage>
</organism>
<evidence type="ECO:0000256" key="1">
    <source>
        <dbReference type="ARBA" id="ARBA00005098"/>
    </source>
</evidence>
<feature type="binding site" evidence="10">
    <location>
        <position position="127"/>
    </location>
    <ligand>
        <name>Mn(2+)</name>
        <dbReference type="ChEBI" id="CHEBI:29035"/>
        <label>1</label>
    </ligand>
</feature>
<dbReference type="SUPFAM" id="SSF52768">
    <property type="entry name" value="Arginase/deacetylase"/>
    <property type="match status" value="1"/>
</dbReference>
<evidence type="ECO:0000256" key="5">
    <source>
        <dbReference type="ARBA" id="ARBA00022723"/>
    </source>
</evidence>
<dbReference type="CDD" id="cd09989">
    <property type="entry name" value="Arginase"/>
    <property type="match status" value="1"/>
</dbReference>
<dbReference type="GO" id="GO:0000050">
    <property type="term" value="P:urea cycle"/>
    <property type="evidence" value="ECO:0007669"/>
    <property type="project" value="UniProtKB-UniPathway"/>
</dbReference>
<dbReference type="InterPro" id="IPR020855">
    <property type="entry name" value="Ureohydrolase_Mn_BS"/>
</dbReference>
<dbReference type="EMBL" id="CP016537">
    <property type="protein sequence ID" value="ANU14783.1"/>
    <property type="molecule type" value="Genomic_DNA"/>
</dbReference>